<dbReference type="Proteomes" id="UP000324222">
    <property type="component" value="Unassembled WGS sequence"/>
</dbReference>
<reference evidence="1 2" key="1">
    <citation type="submission" date="2019-05" db="EMBL/GenBank/DDBJ databases">
        <title>Another draft genome of Portunus trituberculatus and its Hox gene families provides insights of decapod evolution.</title>
        <authorList>
            <person name="Jeong J.-H."/>
            <person name="Song I."/>
            <person name="Kim S."/>
            <person name="Choi T."/>
            <person name="Kim D."/>
            <person name="Ryu S."/>
            <person name="Kim W."/>
        </authorList>
    </citation>
    <scope>NUCLEOTIDE SEQUENCE [LARGE SCALE GENOMIC DNA]</scope>
    <source>
        <tissue evidence="1">Muscle</tissue>
    </source>
</reference>
<dbReference type="AlphaFoldDB" id="A0A5B7J2S5"/>
<organism evidence="1 2">
    <name type="scientific">Portunus trituberculatus</name>
    <name type="common">Swimming crab</name>
    <name type="synonym">Neptunus trituberculatus</name>
    <dbReference type="NCBI Taxonomy" id="210409"/>
    <lineage>
        <taxon>Eukaryota</taxon>
        <taxon>Metazoa</taxon>
        <taxon>Ecdysozoa</taxon>
        <taxon>Arthropoda</taxon>
        <taxon>Crustacea</taxon>
        <taxon>Multicrustacea</taxon>
        <taxon>Malacostraca</taxon>
        <taxon>Eumalacostraca</taxon>
        <taxon>Eucarida</taxon>
        <taxon>Decapoda</taxon>
        <taxon>Pleocyemata</taxon>
        <taxon>Brachyura</taxon>
        <taxon>Eubrachyura</taxon>
        <taxon>Portunoidea</taxon>
        <taxon>Portunidae</taxon>
        <taxon>Portuninae</taxon>
        <taxon>Portunus</taxon>
    </lineage>
</organism>
<dbReference type="EMBL" id="VSRR010073790">
    <property type="protein sequence ID" value="MPC87198.1"/>
    <property type="molecule type" value="Genomic_DNA"/>
</dbReference>
<gene>
    <name evidence="1" type="ORF">E2C01_082054</name>
</gene>
<name>A0A5B7J2S5_PORTR</name>
<accession>A0A5B7J2S5</accession>
<evidence type="ECO:0000313" key="1">
    <source>
        <dbReference type="EMBL" id="MPC87198.1"/>
    </source>
</evidence>
<keyword evidence="2" id="KW-1185">Reference proteome</keyword>
<proteinExistence type="predicted"/>
<sequence length="108" mass="12411">MDATLRQEVALTLLKFLGSTSRSSRASFAVCQHKYRWNLFNLPIIHQDGPKTFFIFCMWGMKMWHVRTGDVASRPEAGFPLGEGGGVRSPRRCRSTHFSFHSHYGRIH</sequence>
<evidence type="ECO:0000313" key="2">
    <source>
        <dbReference type="Proteomes" id="UP000324222"/>
    </source>
</evidence>
<protein>
    <submittedName>
        <fullName evidence="1">Uncharacterized protein</fullName>
    </submittedName>
</protein>
<comment type="caution">
    <text evidence="1">The sequence shown here is derived from an EMBL/GenBank/DDBJ whole genome shotgun (WGS) entry which is preliminary data.</text>
</comment>